<keyword evidence="2" id="KW-1185">Reference proteome</keyword>
<gene>
    <name evidence="1" type="ORF">D2962_13150</name>
</gene>
<dbReference type="EMBL" id="CP033169">
    <property type="protein sequence ID" value="AYO31418.1"/>
    <property type="molecule type" value="Genomic_DNA"/>
</dbReference>
<evidence type="ECO:0008006" key="3">
    <source>
        <dbReference type="Google" id="ProtNLM"/>
    </source>
</evidence>
<dbReference type="RefSeq" id="WP_122015238.1">
    <property type="nucleotide sequence ID" value="NZ_CP033169.1"/>
</dbReference>
<evidence type="ECO:0000313" key="2">
    <source>
        <dbReference type="Proteomes" id="UP000280960"/>
    </source>
</evidence>
<proteinExistence type="predicted"/>
<reference evidence="1 2" key="1">
    <citation type="submission" date="2018-10" db="EMBL/GenBank/DDBJ databases">
        <authorList>
            <person name="Zhang X."/>
        </authorList>
    </citation>
    <scope>NUCLEOTIDE SEQUENCE [LARGE SCALE GENOMIC DNA]</scope>
    <source>
        <strain evidence="1 2">SK-G1</strain>
    </source>
</reference>
<name>A0A3G2R8R2_9FIRM</name>
<evidence type="ECO:0000313" key="1">
    <source>
        <dbReference type="EMBL" id="AYO31418.1"/>
    </source>
</evidence>
<dbReference type="KEGG" id="bacg:D2962_13150"/>
<organism evidence="1 2">
    <name type="scientific">Biomaibacter acetigenes</name>
    <dbReference type="NCBI Taxonomy" id="2316383"/>
    <lineage>
        <taxon>Bacteria</taxon>
        <taxon>Bacillati</taxon>
        <taxon>Bacillota</taxon>
        <taxon>Clostridia</taxon>
        <taxon>Thermosediminibacterales</taxon>
        <taxon>Tepidanaerobacteraceae</taxon>
        <taxon>Biomaibacter</taxon>
    </lineage>
</organism>
<sequence>MLADRKHEFEQLIATVIILVDKLLDEETIEKFCKKLGELPCGYKERILGQDRQTLELIVENIFEIDSLSDLDRFLKQ</sequence>
<dbReference type="Proteomes" id="UP000280960">
    <property type="component" value="Chromosome"/>
</dbReference>
<dbReference type="AlphaFoldDB" id="A0A3G2R8R2"/>
<accession>A0A3G2R8R2</accession>
<protein>
    <recommendedName>
        <fullName evidence="3">DUF4351 domain-containing protein</fullName>
    </recommendedName>
</protein>